<reference evidence="3" key="1">
    <citation type="submission" date="2017-08" db="EMBL/GenBank/DDBJ databases">
        <authorList>
            <person name="Polle J.E."/>
            <person name="Barry K."/>
            <person name="Cushman J."/>
            <person name="Schmutz J."/>
            <person name="Tran D."/>
            <person name="Hathwaick L.T."/>
            <person name="Yim W.C."/>
            <person name="Jenkins J."/>
            <person name="Mckie-Krisberg Z.M."/>
            <person name="Prochnik S."/>
            <person name="Lindquist E."/>
            <person name="Dockter R.B."/>
            <person name="Adam C."/>
            <person name="Molina H."/>
            <person name="Bunkerborg J."/>
            <person name="Jin E."/>
            <person name="Buchheim M."/>
            <person name="Magnuson J."/>
        </authorList>
    </citation>
    <scope>NUCLEOTIDE SEQUENCE</scope>
    <source>
        <strain evidence="3">CCAP 19/18</strain>
    </source>
</reference>
<proteinExistence type="predicted"/>
<evidence type="ECO:0000313" key="3">
    <source>
        <dbReference type="EMBL" id="KAF5831637.1"/>
    </source>
</evidence>
<name>A0ABQ7G2I0_DUNSA</name>
<evidence type="ECO:0000256" key="2">
    <source>
        <dbReference type="SAM" id="Phobius"/>
    </source>
</evidence>
<feature type="transmembrane region" description="Helical" evidence="2">
    <location>
        <begin position="32"/>
        <end position="50"/>
    </location>
</feature>
<dbReference type="Proteomes" id="UP000815325">
    <property type="component" value="Unassembled WGS sequence"/>
</dbReference>
<keyword evidence="2" id="KW-0812">Transmembrane</keyword>
<keyword evidence="2" id="KW-1133">Transmembrane helix</keyword>
<evidence type="ECO:0000256" key="1">
    <source>
        <dbReference type="SAM" id="MobiDB-lite"/>
    </source>
</evidence>
<feature type="compositionally biased region" description="Low complexity" evidence="1">
    <location>
        <begin position="125"/>
        <end position="135"/>
    </location>
</feature>
<organism evidence="3 4">
    <name type="scientific">Dunaliella salina</name>
    <name type="common">Green alga</name>
    <name type="synonym">Protococcus salinus</name>
    <dbReference type="NCBI Taxonomy" id="3046"/>
    <lineage>
        <taxon>Eukaryota</taxon>
        <taxon>Viridiplantae</taxon>
        <taxon>Chlorophyta</taxon>
        <taxon>core chlorophytes</taxon>
        <taxon>Chlorophyceae</taxon>
        <taxon>CS clade</taxon>
        <taxon>Chlamydomonadales</taxon>
        <taxon>Dunaliellaceae</taxon>
        <taxon>Dunaliella</taxon>
    </lineage>
</organism>
<keyword evidence="4" id="KW-1185">Reference proteome</keyword>
<feature type="non-terminal residue" evidence="3">
    <location>
        <position position="152"/>
    </location>
</feature>
<gene>
    <name evidence="3" type="ORF">DUNSADRAFT_12797</name>
</gene>
<feature type="compositionally biased region" description="Basic and acidic residues" evidence="1">
    <location>
        <begin position="67"/>
        <end position="78"/>
    </location>
</feature>
<comment type="caution">
    <text evidence="3">The sequence shown here is derived from an EMBL/GenBank/DDBJ whole genome shotgun (WGS) entry which is preliminary data.</text>
</comment>
<evidence type="ECO:0008006" key="5">
    <source>
        <dbReference type="Google" id="ProtNLM"/>
    </source>
</evidence>
<evidence type="ECO:0000313" key="4">
    <source>
        <dbReference type="Proteomes" id="UP000815325"/>
    </source>
</evidence>
<feature type="compositionally biased region" description="Basic and acidic residues" evidence="1">
    <location>
        <begin position="106"/>
        <end position="120"/>
    </location>
</feature>
<accession>A0ABQ7G2I0</accession>
<sequence>MQRLRGNYSPYSNRVGRTHAAGSNAGEGKGQAKLIIIALFSVGVLGSFLIPGQQPEGRLFPAAGHGDGLRAHRKERIDPSQVRSLNVDEHDERHPNNKAQVILQQSHHDEMVKDGEELQQHHQQHQQQGEQEQQQGGEGGEIEKGGGEDGQQ</sequence>
<feature type="region of interest" description="Disordered" evidence="1">
    <location>
        <begin position="1"/>
        <end position="27"/>
    </location>
</feature>
<feature type="compositionally biased region" description="Basic and acidic residues" evidence="1">
    <location>
        <begin position="141"/>
        <end position="152"/>
    </location>
</feature>
<feature type="region of interest" description="Disordered" evidence="1">
    <location>
        <begin position="59"/>
        <end position="152"/>
    </location>
</feature>
<keyword evidence="2" id="KW-0472">Membrane</keyword>
<protein>
    <recommendedName>
        <fullName evidence="5">Encoded protein</fullName>
    </recommendedName>
</protein>
<dbReference type="EMBL" id="MU069933">
    <property type="protein sequence ID" value="KAF5831637.1"/>
    <property type="molecule type" value="Genomic_DNA"/>
</dbReference>
<feature type="compositionally biased region" description="Basic and acidic residues" evidence="1">
    <location>
        <begin position="86"/>
        <end position="95"/>
    </location>
</feature>